<protein>
    <submittedName>
        <fullName evidence="7">O-antigen ligase</fullName>
    </submittedName>
</protein>
<feature type="transmembrane region" description="Helical" evidence="5">
    <location>
        <begin position="223"/>
        <end position="240"/>
    </location>
</feature>
<comment type="subcellular location">
    <subcellularLocation>
        <location evidence="1">Membrane</location>
        <topology evidence="1">Multi-pass membrane protein</topology>
    </subcellularLocation>
</comment>
<feature type="transmembrane region" description="Helical" evidence="5">
    <location>
        <begin position="43"/>
        <end position="65"/>
    </location>
</feature>
<dbReference type="EMBL" id="QEKQ01000002">
    <property type="protein sequence ID" value="PVY78317.1"/>
    <property type="molecule type" value="Genomic_DNA"/>
</dbReference>
<evidence type="ECO:0000259" key="6">
    <source>
        <dbReference type="Pfam" id="PF04932"/>
    </source>
</evidence>
<feature type="transmembrane region" description="Helical" evidence="5">
    <location>
        <begin position="139"/>
        <end position="156"/>
    </location>
</feature>
<organism evidence="7 8">
    <name type="scientific">Tamilnaduibacter salinus</name>
    <dbReference type="NCBI Taxonomy" id="1484056"/>
    <lineage>
        <taxon>Bacteria</taxon>
        <taxon>Pseudomonadati</taxon>
        <taxon>Pseudomonadota</taxon>
        <taxon>Gammaproteobacteria</taxon>
        <taxon>Pseudomonadales</taxon>
        <taxon>Marinobacteraceae</taxon>
        <taxon>Tamilnaduibacter</taxon>
    </lineage>
</organism>
<dbReference type="OrthoDB" id="871774at2"/>
<feature type="transmembrane region" description="Helical" evidence="5">
    <location>
        <begin position="378"/>
        <end position="400"/>
    </location>
</feature>
<gene>
    <name evidence="7" type="ORF">C8D92_102358</name>
</gene>
<keyword evidence="4 5" id="KW-0472">Membrane</keyword>
<dbReference type="PANTHER" id="PTHR37422">
    <property type="entry name" value="TEICHURONIC ACID BIOSYNTHESIS PROTEIN TUAE"/>
    <property type="match status" value="1"/>
</dbReference>
<feature type="transmembrane region" description="Helical" evidence="5">
    <location>
        <begin position="336"/>
        <end position="357"/>
    </location>
</feature>
<feature type="transmembrane region" description="Helical" evidence="5">
    <location>
        <begin position="176"/>
        <end position="194"/>
    </location>
</feature>
<dbReference type="InterPro" id="IPR007016">
    <property type="entry name" value="O-antigen_ligase-rel_domated"/>
</dbReference>
<dbReference type="Pfam" id="PF04932">
    <property type="entry name" value="Wzy_C"/>
    <property type="match status" value="1"/>
</dbReference>
<evidence type="ECO:0000313" key="7">
    <source>
        <dbReference type="EMBL" id="PVY78317.1"/>
    </source>
</evidence>
<dbReference type="PANTHER" id="PTHR37422:SF23">
    <property type="entry name" value="TEICHURONIC ACID BIOSYNTHESIS PROTEIN TUAE"/>
    <property type="match status" value="1"/>
</dbReference>
<keyword evidence="2 5" id="KW-0812">Transmembrane</keyword>
<proteinExistence type="predicted"/>
<feature type="transmembrane region" description="Helical" evidence="5">
    <location>
        <begin position="109"/>
        <end position="127"/>
    </location>
</feature>
<evidence type="ECO:0000256" key="5">
    <source>
        <dbReference type="SAM" id="Phobius"/>
    </source>
</evidence>
<feature type="transmembrane region" description="Helical" evidence="5">
    <location>
        <begin position="201"/>
        <end position="217"/>
    </location>
</feature>
<keyword evidence="7" id="KW-0436">Ligase</keyword>
<dbReference type="Proteomes" id="UP000245887">
    <property type="component" value="Unassembled WGS sequence"/>
</dbReference>
<reference evidence="7 8" key="1">
    <citation type="submission" date="2018-04" db="EMBL/GenBank/DDBJ databases">
        <title>Genomic Encyclopedia of Type Strains, Phase IV (KMG-IV): sequencing the most valuable type-strain genomes for metagenomic binning, comparative biology and taxonomic classification.</title>
        <authorList>
            <person name="Goeker M."/>
        </authorList>
    </citation>
    <scope>NUCLEOTIDE SEQUENCE [LARGE SCALE GENOMIC DNA]</scope>
    <source>
        <strain evidence="7 8">DSM 28688</strain>
    </source>
</reference>
<dbReference type="AlphaFoldDB" id="A0A2U1CZW6"/>
<evidence type="ECO:0000313" key="8">
    <source>
        <dbReference type="Proteomes" id="UP000245887"/>
    </source>
</evidence>
<comment type="caution">
    <text evidence="7">The sequence shown here is derived from an EMBL/GenBank/DDBJ whole genome shotgun (WGS) entry which is preliminary data.</text>
</comment>
<feature type="transmembrane region" description="Helical" evidence="5">
    <location>
        <begin position="86"/>
        <end position="103"/>
    </location>
</feature>
<feature type="transmembrane region" description="Helical" evidence="5">
    <location>
        <begin position="406"/>
        <end position="423"/>
    </location>
</feature>
<dbReference type="RefSeq" id="WP_116918525.1">
    <property type="nucleotide sequence ID" value="NZ_QEKQ01000002.1"/>
</dbReference>
<accession>A0A2U1CZW6</accession>
<feature type="domain" description="O-antigen ligase-related" evidence="6">
    <location>
        <begin position="208"/>
        <end position="353"/>
    </location>
</feature>
<keyword evidence="3 5" id="KW-1133">Transmembrane helix</keyword>
<feature type="transmembrane region" description="Helical" evidence="5">
    <location>
        <begin position="249"/>
        <end position="266"/>
    </location>
</feature>
<evidence type="ECO:0000256" key="2">
    <source>
        <dbReference type="ARBA" id="ARBA00022692"/>
    </source>
</evidence>
<dbReference type="GO" id="GO:0016874">
    <property type="term" value="F:ligase activity"/>
    <property type="evidence" value="ECO:0007669"/>
    <property type="project" value="UniProtKB-KW"/>
</dbReference>
<name>A0A2U1CZW6_9GAMM</name>
<evidence type="ECO:0000256" key="3">
    <source>
        <dbReference type="ARBA" id="ARBA00022989"/>
    </source>
</evidence>
<sequence>MSKVALLFLLVFVGGSVAALFYSSHFAFLVYQITYFLNPVDRWWGSQLPGSSYSFVAAVLMILVLAFRYRSLTEKGPWLQHPSLKWLVAILASYYLAYLWALVPSAHDKFTFIFLKLTVVILVAYKLLDSQKALNASIWAYVIGATYIGYLATSMGRNAGYRLEGIKLPETGDVNPVAAAIVPAGVLLLYQVWMGNKTTKVICMVAGALVANALVLFNSRGAFLGIVVSVGLYLMAMMFSRHRQKGQRGIAVVVVIAGLSGGYYVTDDVFWERMGTLENLESRESGAGRMAYWWASVEMIAQDPKGLGVKGFNRLAPFYLSDEERGGTRFRAVHSMWFQALTEIGVHGFLFFVLLLFSLYRLSRRTKQYLIDSRDYSGYFKVLALECALVGYLVTASFINQFRAEILYWMILLVAVASKVHYLQVSESKEPENVEETMPMRYGPRLPRREP</sequence>
<dbReference type="GO" id="GO:0016020">
    <property type="term" value="C:membrane"/>
    <property type="evidence" value="ECO:0007669"/>
    <property type="project" value="UniProtKB-SubCell"/>
</dbReference>
<dbReference type="InterPro" id="IPR051533">
    <property type="entry name" value="WaaL-like"/>
</dbReference>
<evidence type="ECO:0000256" key="4">
    <source>
        <dbReference type="ARBA" id="ARBA00023136"/>
    </source>
</evidence>
<evidence type="ECO:0000256" key="1">
    <source>
        <dbReference type="ARBA" id="ARBA00004141"/>
    </source>
</evidence>